<dbReference type="PRINTS" id="PR00111">
    <property type="entry name" value="ABHYDROLASE"/>
</dbReference>
<dbReference type="Proteomes" id="UP000533900">
    <property type="component" value="Unassembled WGS sequence"/>
</dbReference>
<dbReference type="Pfam" id="PF00561">
    <property type="entry name" value="Abhydrolase_1"/>
    <property type="match status" value="1"/>
</dbReference>
<sequence length="258" mass="29098">MILEYKHIDVHFTTTGKGKAIVLLHGFLENVDMWNDLAPELGKRYQVVCIDLLGHGRTGCIGYVHTMDDMADAVLAVLKHLNITRVKCIGHSMGGYAALALAEKQPELFSGLCLMNSTFEADDIEKHLIRTRAIEMAKVDYKSLICLSFSNLFAPESKERFTKAYDHALQLALQTSVQGYIAAQEGMKLRPDRLHVFKHLKGQKLILIGKKDTLVDSKKTIEKINTTNIEYLELPSGHMSHIENKSELPYIISRFVEK</sequence>
<dbReference type="InterPro" id="IPR050266">
    <property type="entry name" value="AB_hydrolase_sf"/>
</dbReference>
<name>A0A842IQL4_9FLAO</name>
<protein>
    <submittedName>
        <fullName evidence="2">Alpha/beta hydrolase</fullName>
    </submittedName>
</protein>
<dbReference type="PANTHER" id="PTHR43798">
    <property type="entry name" value="MONOACYLGLYCEROL LIPASE"/>
    <property type="match status" value="1"/>
</dbReference>
<keyword evidence="2" id="KW-0378">Hydrolase</keyword>
<evidence type="ECO:0000313" key="3">
    <source>
        <dbReference type="Proteomes" id="UP000533900"/>
    </source>
</evidence>
<keyword evidence="3" id="KW-1185">Reference proteome</keyword>
<comment type="caution">
    <text evidence="2">The sequence shown here is derived from an EMBL/GenBank/DDBJ whole genome shotgun (WGS) entry which is preliminary data.</text>
</comment>
<dbReference type="Gene3D" id="3.40.50.1820">
    <property type="entry name" value="alpha/beta hydrolase"/>
    <property type="match status" value="1"/>
</dbReference>
<feature type="domain" description="AB hydrolase-1" evidence="1">
    <location>
        <begin position="20"/>
        <end position="244"/>
    </location>
</feature>
<evidence type="ECO:0000259" key="1">
    <source>
        <dbReference type="Pfam" id="PF00561"/>
    </source>
</evidence>
<evidence type="ECO:0000313" key="2">
    <source>
        <dbReference type="EMBL" id="MBC2844024.1"/>
    </source>
</evidence>
<dbReference type="InterPro" id="IPR029058">
    <property type="entry name" value="AB_hydrolase_fold"/>
</dbReference>
<accession>A0A842IQL4</accession>
<dbReference type="AlphaFoldDB" id="A0A842IQL4"/>
<dbReference type="InterPro" id="IPR000073">
    <property type="entry name" value="AB_hydrolase_1"/>
</dbReference>
<organism evidence="2 3">
    <name type="scientific">Winogradskyella flava</name>
    <dbReference type="NCBI Taxonomy" id="1884876"/>
    <lineage>
        <taxon>Bacteria</taxon>
        <taxon>Pseudomonadati</taxon>
        <taxon>Bacteroidota</taxon>
        <taxon>Flavobacteriia</taxon>
        <taxon>Flavobacteriales</taxon>
        <taxon>Flavobacteriaceae</taxon>
        <taxon>Winogradskyella</taxon>
    </lineage>
</organism>
<proteinExistence type="predicted"/>
<reference evidence="2" key="1">
    <citation type="submission" date="2020-08" db="EMBL/GenBank/DDBJ databases">
        <title>Winogradskyella ouciana sp. nov., isolated from the hadal seawater of the Mariana Trench.</title>
        <authorList>
            <person name="He X."/>
        </authorList>
    </citation>
    <scope>NUCLEOTIDE SEQUENCE [LARGE SCALE GENOMIC DNA]</scope>
    <source>
        <strain evidence="2">KCTC 52348</strain>
    </source>
</reference>
<dbReference type="EMBL" id="JACLCP010000001">
    <property type="protein sequence ID" value="MBC2844024.1"/>
    <property type="molecule type" value="Genomic_DNA"/>
</dbReference>
<gene>
    <name evidence="2" type="ORF">H7F21_02890</name>
</gene>
<dbReference type="GO" id="GO:0016787">
    <property type="term" value="F:hydrolase activity"/>
    <property type="evidence" value="ECO:0007669"/>
    <property type="project" value="UniProtKB-KW"/>
</dbReference>
<dbReference type="SUPFAM" id="SSF53474">
    <property type="entry name" value="alpha/beta-Hydrolases"/>
    <property type="match status" value="1"/>
</dbReference>